<evidence type="ECO:0000313" key="1">
    <source>
        <dbReference type="EMBL" id="KDQ61702.1"/>
    </source>
</evidence>
<name>A0A067QDW9_9AGAM</name>
<organism evidence="1 2">
    <name type="scientific">Jaapia argillacea MUCL 33604</name>
    <dbReference type="NCBI Taxonomy" id="933084"/>
    <lineage>
        <taxon>Eukaryota</taxon>
        <taxon>Fungi</taxon>
        <taxon>Dikarya</taxon>
        <taxon>Basidiomycota</taxon>
        <taxon>Agaricomycotina</taxon>
        <taxon>Agaricomycetes</taxon>
        <taxon>Agaricomycetidae</taxon>
        <taxon>Jaapiales</taxon>
        <taxon>Jaapiaceae</taxon>
        <taxon>Jaapia</taxon>
    </lineage>
</organism>
<evidence type="ECO:0000313" key="2">
    <source>
        <dbReference type="Proteomes" id="UP000027265"/>
    </source>
</evidence>
<gene>
    <name evidence="1" type="ORF">JAAARDRAFT_190429</name>
</gene>
<dbReference type="Proteomes" id="UP000027265">
    <property type="component" value="Unassembled WGS sequence"/>
</dbReference>
<dbReference type="InParanoid" id="A0A067QDW9"/>
<protein>
    <submittedName>
        <fullName evidence="1">Uncharacterized protein</fullName>
    </submittedName>
</protein>
<keyword evidence="2" id="KW-1185">Reference proteome</keyword>
<dbReference type="EMBL" id="KL197712">
    <property type="protein sequence ID" value="KDQ61702.1"/>
    <property type="molecule type" value="Genomic_DNA"/>
</dbReference>
<accession>A0A067QDW9</accession>
<dbReference type="HOGENOM" id="CLU_041448_2_0_1"/>
<dbReference type="AlphaFoldDB" id="A0A067QDW9"/>
<reference evidence="2" key="1">
    <citation type="journal article" date="2014" name="Proc. Natl. Acad. Sci. U.S.A.">
        <title>Extensive sampling of basidiomycete genomes demonstrates inadequacy of the white-rot/brown-rot paradigm for wood decay fungi.</title>
        <authorList>
            <person name="Riley R."/>
            <person name="Salamov A.A."/>
            <person name="Brown D.W."/>
            <person name="Nagy L.G."/>
            <person name="Floudas D."/>
            <person name="Held B.W."/>
            <person name="Levasseur A."/>
            <person name="Lombard V."/>
            <person name="Morin E."/>
            <person name="Otillar R."/>
            <person name="Lindquist E.A."/>
            <person name="Sun H."/>
            <person name="LaButti K.M."/>
            <person name="Schmutz J."/>
            <person name="Jabbour D."/>
            <person name="Luo H."/>
            <person name="Baker S.E."/>
            <person name="Pisabarro A.G."/>
            <person name="Walton J.D."/>
            <person name="Blanchette R.A."/>
            <person name="Henrissat B."/>
            <person name="Martin F."/>
            <person name="Cullen D."/>
            <person name="Hibbett D.S."/>
            <person name="Grigoriev I.V."/>
        </authorList>
    </citation>
    <scope>NUCLEOTIDE SEQUENCE [LARGE SCALE GENOMIC DNA]</scope>
    <source>
        <strain evidence="2">MUCL 33604</strain>
    </source>
</reference>
<sequence length="518" mass="58419">MVDGPFPTFPRRRLKLWRSATGKIRLEKFVRWVASLEDAAKQVYIREISWVKEPRFPSHEYILLPFGDKSNPDTIYDTTLRLERDTDSWFKIFGSWFGSNCRDTVSMWSSSLAAQHSNDRQIAHIAVNRTDIDIRYIAILLEVIGKTADEYRVWSYNCWWYAGCLWRNLVRCIGSNHCRFQVMHREGQIAKFAEFLAESRMSSGVDEWDAVTFFRFQTFSHLAAVERAAWSNSELEAATKYIEEIFELQVSGKLKGQFSLMEGFQKTPASPSSVNEAMAEFGGPFSQAEDLQTTSPAANEAMAEFGGPFGQAEDLQTTPPAANMVMAESPNIHYSPSPCLALSAPLPLNNVVDATHRWRQAGIVRSVHDAAAVQEFETLAWMGPIYDGRYRIQHLHSGLLVHVPGIRDSTPLCATFKLYRTTVWEVTSGFDGTQMFTCGANRQRLHSFLRTSRYYHPMGDMIIGYNFLGSKSSTKSNFTVGEIKDRPGIYTISPTNSKLFCGLSDAEEDTAVSVGSIS</sequence>
<proteinExistence type="predicted"/>